<dbReference type="InterPro" id="IPR021309">
    <property type="entry name" value="YgaP-like_TM"/>
</dbReference>
<proteinExistence type="predicted"/>
<feature type="transmembrane region" description="Helical" evidence="2">
    <location>
        <begin position="12"/>
        <end position="29"/>
    </location>
</feature>
<dbReference type="RefSeq" id="WP_035292440.1">
    <property type="nucleotide sequence ID" value="NZ_CP011074.1"/>
</dbReference>
<gene>
    <name evidence="4" type="ORF">EX87_06245</name>
</gene>
<keyword evidence="2" id="KW-0812">Transmembrane</keyword>
<feature type="compositionally biased region" description="Basic and acidic residues" evidence="1">
    <location>
        <begin position="159"/>
        <end position="177"/>
    </location>
</feature>
<name>A0A0F7BZE5_BRELA</name>
<protein>
    <recommendedName>
        <fullName evidence="3">Inner membrane protein YgaP-like transmembrane domain-containing protein</fullName>
    </recommendedName>
</protein>
<dbReference type="AlphaFoldDB" id="A0A0F7BZE5"/>
<feature type="domain" description="Inner membrane protein YgaP-like transmembrane" evidence="3">
    <location>
        <begin position="1"/>
        <end position="69"/>
    </location>
</feature>
<evidence type="ECO:0000256" key="2">
    <source>
        <dbReference type="SAM" id="Phobius"/>
    </source>
</evidence>
<dbReference type="Pfam" id="PF11127">
    <property type="entry name" value="YgaP-like_TM"/>
    <property type="match status" value="1"/>
</dbReference>
<organism evidence="4">
    <name type="scientific">Brevibacillus laterosporus</name>
    <name type="common">Bacillus laterosporus</name>
    <dbReference type="NCBI Taxonomy" id="1465"/>
    <lineage>
        <taxon>Bacteria</taxon>
        <taxon>Bacillati</taxon>
        <taxon>Bacillota</taxon>
        <taxon>Bacilli</taxon>
        <taxon>Bacillales</taxon>
        <taxon>Paenibacillaceae</taxon>
        <taxon>Brevibacillus</taxon>
    </lineage>
</organism>
<keyword evidence="2" id="KW-1133">Transmembrane helix</keyword>
<reference evidence="4" key="1">
    <citation type="submission" date="2015-03" db="EMBL/GenBank/DDBJ databases">
        <title>MIGS Cultured Bacterial/Archaeal sample from Brevibacillus laterosporus.</title>
        <authorList>
            <person name="Zeng D."/>
            <person name="Zhu L."/>
            <person name="Dong G."/>
            <person name="Ye W."/>
            <person name="Ren D."/>
            <person name="Wu L."/>
            <person name="Xu J."/>
            <person name="Li G."/>
            <person name="Guo L."/>
        </authorList>
    </citation>
    <scope>NUCLEOTIDE SEQUENCE</scope>
    <source>
        <strain evidence="4">B9</strain>
    </source>
</reference>
<feature type="compositionally biased region" description="Polar residues" evidence="1">
    <location>
        <begin position="148"/>
        <end position="158"/>
    </location>
</feature>
<keyword evidence="2" id="KW-0472">Membrane</keyword>
<evidence type="ECO:0000259" key="3">
    <source>
        <dbReference type="Pfam" id="PF11127"/>
    </source>
</evidence>
<evidence type="ECO:0000313" key="4">
    <source>
        <dbReference type="EMBL" id="AKF93294.1"/>
    </source>
</evidence>
<feature type="region of interest" description="Disordered" evidence="1">
    <location>
        <begin position="91"/>
        <end position="177"/>
    </location>
</feature>
<sequence>MKKNVGRLDAYIRITLGLIGLGCAISKMSNHRYRKKPYGLLLWSAMKVAEGITRFCPILLMFGISTRKEDVIRQAMDKIIPTGLSLYNKTREATSSMKNRVTKRTSTDHTQANSQNEQATNHNAENTQVEELAQKAFESFVESEKQGEQASFQPSTQQEDSHHDQAKNKNASNHDAK</sequence>
<evidence type="ECO:0000256" key="1">
    <source>
        <dbReference type="SAM" id="MobiDB-lite"/>
    </source>
</evidence>
<dbReference type="EMBL" id="CP011074">
    <property type="protein sequence ID" value="AKF93294.1"/>
    <property type="molecule type" value="Genomic_DNA"/>
</dbReference>
<accession>A0A0F7BZE5</accession>
<feature type="compositionally biased region" description="Polar residues" evidence="1">
    <location>
        <begin position="108"/>
        <end position="129"/>
    </location>
</feature>